<keyword evidence="2" id="KW-1185">Reference proteome</keyword>
<evidence type="ECO:0000313" key="1">
    <source>
        <dbReference type="EMBL" id="GBF35769.1"/>
    </source>
</evidence>
<sequence length="39" mass="4701">MEVFFKKGTDMKLIIQYFHLNTGCLFLKSIDYICYKNSF</sequence>
<proteinExistence type="predicted"/>
<dbReference type="Proteomes" id="UP000239549">
    <property type="component" value="Unassembled WGS sequence"/>
</dbReference>
<name>A0A2L2XHC0_9FIRM</name>
<evidence type="ECO:0000313" key="2">
    <source>
        <dbReference type="Proteomes" id="UP000239549"/>
    </source>
</evidence>
<dbReference type="AlphaFoldDB" id="A0A2L2XHC0"/>
<comment type="caution">
    <text evidence="1">The sequence shown here is derived from an EMBL/GenBank/DDBJ whole genome shotgun (WGS) entry which is preliminary data.</text>
</comment>
<organism evidence="1 2">
    <name type="scientific">Desulfocucumis palustris</name>
    <dbReference type="NCBI Taxonomy" id="1898651"/>
    <lineage>
        <taxon>Bacteria</taxon>
        <taxon>Bacillati</taxon>
        <taxon>Bacillota</taxon>
        <taxon>Clostridia</taxon>
        <taxon>Eubacteriales</taxon>
        <taxon>Desulfocucumaceae</taxon>
        <taxon>Desulfocucumis</taxon>
    </lineage>
</organism>
<protein>
    <submittedName>
        <fullName evidence="1">Uncharacterized protein</fullName>
    </submittedName>
</protein>
<gene>
    <name evidence="1" type="ORF">DCCM_4904</name>
</gene>
<accession>A0A2L2XHC0</accession>
<reference evidence="2" key="1">
    <citation type="submission" date="2018-02" db="EMBL/GenBank/DDBJ databases">
        <title>Genome sequence of Desulfocucumis palustris strain NAW-5.</title>
        <authorList>
            <person name="Watanabe M."/>
            <person name="Kojima H."/>
            <person name="Fukui M."/>
        </authorList>
    </citation>
    <scope>NUCLEOTIDE SEQUENCE [LARGE SCALE GENOMIC DNA]</scope>
    <source>
        <strain evidence="2">NAW-5</strain>
    </source>
</reference>
<dbReference type="EMBL" id="BFAV01000182">
    <property type="protein sequence ID" value="GBF35769.1"/>
    <property type="molecule type" value="Genomic_DNA"/>
</dbReference>